<protein>
    <submittedName>
        <fullName evidence="2">Uncharacterized protein</fullName>
    </submittedName>
</protein>
<gene>
    <name evidence="2" type="ORF">AVDCRST_MAG58-1745</name>
</gene>
<evidence type="ECO:0000313" key="2">
    <source>
        <dbReference type="EMBL" id="CAA9457605.1"/>
    </source>
</evidence>
<organism evidence="2">
    <name type="scientific">uncultured Rubrobacteraceae bacterium</name>
    <dbReference type="NCBI Taxonomy" id="349277"/>
    <lineage>
        <taxon>Bacteria</taxon>
        <taxon>Bacillati</taxon>
        <taxon>Actinomycetota</taxon>
        <taxon>Rubrobacteria</taxon>
        <taxon>Rubrobacterales</taxon>
        <taxon>Rubrobacteraceae</taxon>
        <taxon>environmental samples</taxon>
    </lineage>
</organism>
<feature type="region of interest" description="Disordered" evidence="1">
    <location>
        <begin position="1"/>
        <end position="30"/>
    </location>
</feature>
<feature type="non-terminal residue" evidence="2">
    <location>
        <position position="1"/>
    </location>
</feature>
<proteinExistence type="predicted"/>
<feature type="non-terminal residue" evidence="2">
    <location>
        <position position="53"/>
    </location>
</feature>
<dbReference type="EMBL" id="CADCVF010000039">
    <property type="protein sequence ID" value="CAA9457605.1"/>
    <property type="molecule type" value="Genomic_DNA"/>
</dbReference>
<name>A0A6J4QWZ0_9ACTN</name>
<dbReference type="AlphaFoldDB" id="A0A6J4QWZ0"/>
<sequence length="53" mass="5955">AQNHCCGRQPVVGHRPGCSGGARPPGRTVHRRQLRQWLRPRPEHLRQLSASPV</sequence>
<reference evidence="2" key="1">
    <citation type="submission" date="2020-02" db="EMBL/GenBank/DDBJ databases">
        <authorList>
            <person name="Meier V. D."/>
        </authorList>
    </citation>
    <scope>NUCLEOTIDE SEQUENCE</scope>
    <source>
        <strain evidence="2">AVDCRST_MAG58</strain>
    </source>
</reference>
<evidence type="ECO:0000256" key="1">
    <source>
        <dbReference type="SAM" id="MobiDB-lite"/>
    </source>
</evidence>
<accession>A0A6J4QWZ0</accession>